<gene>
    <name evidence="1" type="primary">gb25727</name>
    <name evidence="1" type="ORF">PR202_gb25727</name>
</gene>
<dbReference type="Gene3D" id="3.40.50.300">
    <property type="entry name" value="P-loop containing nucleotide triphosphate hydrolases"/>
    <property type="match status" value="2"/>
</dbReference>
<reference evidence="1" key="2">
    <citation type="submission" date="2021-12" db="EMBL/GenBank/DDBJ databases">
        <title>Resequencing data analysis of finger millet.</title>
        <authorList>
            <person name="Hatakeyama M."/>
            <person name="Aluri S."/>
            <person name="Balachadran M.T."/>
            <person name="Sivarajan S.R."/>
            <person name="Poveda L."/>
            <person name="Shimizu-Inatsugi R."/>
            <person name="Schlapbach R."/>
            <person name="Sreeman S.M."/>
            <person name="Shimizu K.K."/>
        </authorList>
    </citation>
    <scope>NUCLEOTIDE SEQUENCE</scope>
</reference>
<dbReference type="AlphaFoldDB" id="A0AAV5FPZ2"/>
<dbReference type="Proteomes" id="UP001054889">
    <property type="component" value="Unassembled WGS sequence"/>
</dbReference>
<reference evidence="1" key="1">
    <citation type="journal article" date="2018" name="DNA Res.">
        <title>Multiple hybrid de novo genome assembly of finger millet, an orphan allotetraploid crop.</title>
        <authorList>
            <person name="Hatakeyama M."/>
            <person name="Aluri S."/>
            <person name="Balachadran M.T."/>
            <person name="Sivarajan S.R."/>
            <person name="Patrignani A."/>
            <person name="Gruter S."/>
            <person name="Poveda L."/>
            <person name="Shimizu-Inatsugi R."/>
            <person name="Baeten J."/>
            <person name="Francoijs K.J."/>
            <person name="Nataraja K.N."/>
            <person name="Reddy Y.A.N."/>
            <person name="Phadnis S."/>
            <person name="Ravikumar R.L."/>
            <person name="Schlapbach R."/>
            <person name="Sreeman S.M."/>
            <person name="Shimizu K.K."/>
        </authorList>
    </citation>
    <scope>NUCLEOTIDE SEQUENCE</scope>
</reference>
<name>A0AAV5FPZ2_ELECO</name>
<evidence type="ECO:0000313" key="1">
    <source>
        <dbReference type="EMBL" id="GJN36830.1"/>
    </source>
</evidence>
<accession>A0AAV5FPZ2</accession>
<keyword evidence="2" id="KW-1185">Reference proteome</keyword>
<organism evidence="1 2">
    <name type="scientific">Eleusine coracana subsp. coracana</name>
    <dbReference type="NCBI Taxonomy" id="191504"/>
    <lineage>
        <taxon>Eukaryota</taxon>
        <taxon>Viridiplantae</taxon>
        <taxon>Streptophyta</taxon>
        <taxon>Embryophyta</taxon>
        <taxon>Tracheophyta</taxon>
        <taxon>Spermatophyta</taxon>
        <taxon>Magnoliopsida</taxon>
        <taxon>Liliopsida</taxon>
        <taxon>Poales</taxon>
        <taxon>Poaceae</taxon>
        <taxon>PACMAD clade</taxon>
        <taxon>Chloridoideae</taxon>
        <taxon>Cynodonteae</taxon>
        <taxon>Eleusininae</taxon>
        <taxon>Eleusine</taxon>
    </lineage>
</organism>
<dbReference type="CDD" id="cd02028">
    <property type="entry name" value="UMPK_like"/>
    <property type="match status" value="1"/>
</dbReference>
<comment type="caution">
    <text evidence="1">The sequence shown here is derived from an EMBL/GenBank/DDBJ whole genome shotgun (WGS) entry which is preliminary data.</text>
</comment>
<dbReference type="SUPFAM" id="SSF52540">
    <property type="entry name" value="P-loop containing nucleoside triphosphate hydrolases"/>
    <property type="match status" value="2"/>
</dbReference>
<evidence type="ECO:0000313" key="2">
    <source>
        <dbReference type="Proteomes" id="UP001054889"/>
    </source>
</evidence>
<protein>
    <submittedName>
        <fullName evidence="1">Uncharacterized protein</fullName>
    </submittedName>
</protein>
<dbReference type="PANTHER" id="PTHR10285">
    <property type="entry name" value="URIDINE KINASE"/>
    <property type="match status" value="1"/>
</dbReference>
<dbReference type="InterPro" id="IPR027417">
    <property type="entry name" value="P-loop_NTPase"/>
</dbReference>
<sequence length="500" mass="56268">MSTQQDLVKGKDTIVPLVDFQEKKRTGWRQLKIPSSGVVIVDGAYALHSTLRSLLDIRVAVVGGVHFSLLSKVQHDIGDSCSLDYLIDSIFPLFRKHIEPDLHHAQIRIDNSFVCSFREPYYKLKCKNESPDGQKFYCFDPNQAETENFIEMYLRPPFASEEMKIDDWIKVRQCGIRYYLSLGDQRIVDKYFIIRPKAEFEIVAAEASKLGIKGPWITKSYLEMILESKGVPRLNTPPPVSRTLLTESQEKKIAAPQPIRVSTDNIANLDDLVQPWTRSPPKKLEQEHVLAKWQFIPDSSSRSNIQLAPLPDSYDLDRGLLLSVQAIQALLENKGFPVIVGIGGPSGSGKTSLAQKMANIIGCEVGTSFVVTQNITEIRKSHKAEVPCFDFEKFNRNGFKEIQVSEESGVVNLRFKMILIPVLSPESSLFVLKSKKQVSYQDILNVLDATKEGDCIRVRICEGRFALLIREPIREGNFIIQPKVDFDISASTVAGLLKLG</sequence>
<dbReference type="EMBL" id="BQKI01000091">
    <property type="protein sequence ID" value="GJN36830.1"/>
    <property type="molecule type" value="Genomic_DNA"/>
</dbReference>
<proteinExistence type="predicted"/>